<dbReference type="AlphaFoldDB" id="A0A8C6PJ73"/>
<sequence length="187" mass="21811">MECLVFFTAKFYRHPPTVSKVTKLIQREGWTANYPQPEDIVGKWKPAPKCQLEEDPRIFKRVVDQKWSGVAITDFEDKRGQVVATRRFVRGSVICDYHGEIIPAKQAKKMMQNITDDMGYLFFFSTLANENLCIDAQTFPCKCHPDMQTFGRKFNHSNIEINDELKFDYGENRKSFRGGLNLEWLDD</sequence>
<dbReference type="GeneTree" id="ENSGT01120000272112"/>
<evidence type="ECO:0000313" key="2">
    <source>
        <dbReference type="Ensembl" id="ENSNFUP00015043942.1"/>
    </source>
</evidence>
<organism evidence="2 3">
    <name type="scientific">Nothobranchius furzeri</name>
    <name type="common">Turquoise killifish</name>
    <dbReference type="NCBI Taxonomy" id="105023"/>
    <lineage>
        <taxon>Eukaryota</taxon>
        <taxon>Metazoa</taxon>
        <taxon>Chordata</taxon>
        <taxon>Craniata</taxon>
        <taxon>Vertebrata</taxon>
        <taxon>Euteleostomi</taxon>
        <taxon>Actinopterygii</taxon>
        <taxon>Neopterygii</taxon>
        <taxon>Teleostei</taxon>
        <taxon>Neoteleostei</taxon>
        <taxon>Acanthomorphata</taxon>
        <taxon>Ovalentaria</taxon>
        <taxon>Atherinomorphae</taxon>
        <taxon>Cyprinodontiformes</taxon>
        <taxon>Nothobranchiidae</taxon>
        <taxon>Nothobranchius</taxon>
    </lineage>
</organism>
<dbReference type="Ensembl" id="ENSNFUT00015045857.1">
    <property type="protein sequence ID" value="ENSNFUP00015043942.1"/>
    <property type="gene ID" value="ENSNFUG00015020943.1"/>
</dbReference>
<dbReference type="InterPro" id="IPR001214">
    <property type="entry name" value="SET_dom"/>
</dbReference>
<dbReference type="Pfam" id="PF00856">
    <property type="entry name" value="SET"/>
    <property type="match status" value="1"/>
</dbReference>
<dbReference type="InterPro" id="IPR051760">
    <property type="entry name" value="KMT5A"/>
</dbReference>
<feature type="domain" description="SET" evidence="1">
    <location>
        <begin position="82"/>
        <end position="159"/>
    </location>
</feature>
<keyword evidence="3" id="KW-1185">Reference proteome</keyword>
<dbReference type="Gene3D" id="2.170.270.10">
    <property type="entry name" value="SET domain"/>
    <property type="match status" value="1"/>
</dbReference>
<name>A0A8C6PJ73_NOTFU</name>
<dbReference type="InterPro" id="IPR046341">
    <property type="entry name" value="SET_dom_sf"/>
</dbReference>
<reference evidence="2" key="1">
    <citation type="submission" date="2025-08" db="UniProtKB">
        <authorList>
            <consortium name="Ensembl"/>
        </authorList>
    </citation>
    <scope>IDENTIFICATION</scope>
</reference>
<dbReference type="GO" id="GO:0005700">
    <property type="term" value="C:polytene chromosome"/>
    <property type="evidence" value="ECO:0007669"/>
    <property type="project" value="TreeGrafter"/>
</dbReference>
<protein>
    <recommendedName>
        <fullName evidence="1">SET domain-containing protein</fullName>
    </recommendedName>
</protein>
<dbReference type="GO" id="GO:0043516">
    <property type="term" value="P:regulation of DNA damage response, signal transduction by p53 class mediator"/>
    <property type="evidence" value="ECO:0007669"/>
    <property type="project" value="TreeGrafter"/>
</dbReference>
<dbReference type="Proteomes" id="UP000694548">
    <property type="component" value="Unassembled WGS sequence"/>
</dbReference>
<dbReference type="PANTHER" id="PTHR46167:SF1">
    <property type="entry name" value="N-LYSINE METHYLTRANSFERASE KMT5A"/>
    <property type="match status" value="1"/>
</dbReference>
<dbReference type="SUPFAM" id="SSF82199">
    <property type="entry name" value="SET domain"/>
    <property type="match status" value="1"/>
</dbReference>
<proteinExistence type="predicted"/>
<accession>A0A8C6PJ73</accession>
<dbReference type="GO" id="GO:0005634">
    <property type="term" value="C:nucleus"/>
    <property type="evidence" value="ECO:0007669"/>
    <property type="project" value="TreeGrafter"/>
</dbReference>
<reference evidence="2" key="2">
    <citation type="submission" date="2025-09" db="UniProtKB">
        <authorList>
            <consortium name="Ensembl"/>
        </authorList>
    </citation>
    <scope>IDENTIFICATION</scope>
</reference>
<evidence type="ECO:0000259" key="1">
    <source>
        <dbReference type="Pfam" id="PF00856"/>
    </source>
</evidence>
<dbReference type="GO" id="GO:0042799">
    <property type="term" value="F:histone H4K20 methyltransferase activity"/>
    <property type="evidence" value="ECO:0007669"/>
    <property type="project" value="TreeGrafter"/>
</dbReference>
<dbReference type="GO" id="GO:0006357">
    <property type="term" value="P:regulation of transcription by RNA polymerase II"/>
    <property type="evidence" value="ECO:0007669"/>
    <property type="project" value="TreeGrafter"/>
</dbReference>
<dbReference type="PANTHER" id="PTHR46167">
    <property type="entry name" value="N-LYSINE METHYLTRANSFERASE KMT5A"/>
    <property type="match status" value="1"/>
</dbReference>
<evidence type="ECO:0000313" key="3">
    <source>
        <dbReference type="Proteomes" id="UP000694548"/>
    </source>
</evidence>